<dbReference type="Proteomes" id="UP000276991">
    <property type="component" value="Unassembled WGS sequence"/>
</dbReference>
<evidence type="ECO:0000256" key="10">
    <source>
        <dbReference type="ARBA" id="ARBA00023034"/>
    </source>
</evidence>
<evidence type="ECO:0000256" key="12">
    <source>
        <dbReference type="ARBA" id="ARBA00023180"/>
    </source>
</evidence>
<dbReference type="PANTHER" id="PTHR24412:SF493">
    <property type="entry name" value="BTB DOMAIN-CONTAINING PROTEIN"/>
    <property type="match status" value="1"/>
</dbReference>
<name>A0A498SD17_ACAVI</name>
<keyword evidence="7" id="KW-0677">Repeat</keyword>
<dbReference type="SUPFAM" id="SSF50965">
    <property type="entry name" value="Galactose oxidase, central domain"/>
    <property type="match status" value="1"/>
</dbReference>
<feature type="domain" description="BTB" evidence="13">
    <location>
        <begin position="117"/>
        <end position="211"/>
    </location>
</feature>
<dbReference type="InterPro" id="IPR011333">
    <property type="entry name" value="SKP1/BTB/POZ_sf"/>
</dbReference>
<dbReference type="AlphaFoldDB" id="A0A498SD17"/>
<dbReference type="GO" id="GO:0000139">
    <property type="term" value="C:Golgi membrane"/>
    <property type="evidence" value="ECO:0007669"/>
    <property type="project" value="UniProtKB-SubCell"/>
</dbReference>
<dbReference type="InterPro" id="IPR000210">
    <property type="entry name" value="BTB/POZ_dom"/>
</dbReference>
<protein>
    <recommendedName>
        <fullName evidence="13">BTB domain-containing protein</fullName>
    </recommendedName>
</protein>
<evidence type="ECO:0000256" key="11">
    <source>
        <dbReference type="ARBA" id="ARBA00023136"/>
    </source>
</evidence>
<dbReference type="Pfam" id="PF00651">
    <property type="entry name" value="BTB"/>
    <property type="match status" value="1"/>
</dbReference>
<accession>A0A498SD17</accession>
<dbReference type="SUPFAM" id="SSF54695">
    <property type="entry name" value="POZ domain"/>
    <property type="match status" value="1"/>
</dbReference>
<dbReference type="EMBL" id="UPTC01000686">
    <property type="protein sequence ID" value="VBB29747.1"/>
    <property type="molecule type" value="Genomic_DNA"/>
</dbReference>
<dbReference type="InterPro" id="IPR002659">
    <property type="entry name" value="Glyco_trans_31"/>
</dbReference>
<dbReference type="OrthoDB" id="45365at2759"/>
<evidence type="ECO:0000313" key="15">
    <source>
        <dbReference type="Proteomes" id="UP000276991"/>
    </source>
</evidence>
<keyword evidence="10" id="KW-0333">Golgi apparatus</keyword>
<evidence type="ECO:0000256" key="8">
    <source>
        <dbReference type="ARBA" id="ARBA00022968"/>
    </source>
</evidence>
<dbReference type="FunFam" id="3.90.550.50:FF:000001">
    <property type="entry name" value="Hexosyltransferase"/>
    <property type="match status" value="1"/>
</dbReference>
<keyword evidence="9" id="KW-1133">Transmembrane helix</keyword>
<sequence length="1073" mass="121146">MDNIYQSSNFHHCSVDENGLPLLTNNVHIFLRKNDNDINGDDDDGDGDDDNDDVNIRNKSLFLEPKIPIQGTSLHTSESDASMTIHNEDITLKMYDNSMQDTLLSHLNTFRRNRELCDVVLFVHEKEILAHKSLQYEYLKIFEMKLMVSKERVSTTVLPTTETISPPLTTTVPASSITSQPFSYYEFAEADYDCFESIVNYAYSSHLEISSKKVGELYKTACALQVTPVARACARYLIKNLNVMDCIGIRRQANINDDALVEQVDNFIAKNFAQIIDESPEFTHLPLIKVHLILNTDDTKRPCCGEDIALRVVQYFQSLPYANDRIEQWIEQLLEKTHMLYTETDARLQDCLEMDDHSSVGASDIIQDYKCTGGYLPRIYSGSNVLEVQTPAHHITGATQVHLNSSRLSNAKLSSVDSNSSLNSNIEPNDESYKLIAVHRTAEDFWITLAVFRRCLFALSIQLSEAENVIKSRKASQITESSPTFETDQQEEIGEEAVVRLISSESSLRIPLPQMESPRCSVGGAFINGKIIVCGGYDRGKCLESVEEYNLSKGSWRRLADMAQCRGRFDSAVVGNNVYAVAGSSGSVDLKTVECYDLESEKWSMILNINTKLFVLCCASLDGLIYCIGGCCEQSVLGECERYNPELDEWTSISPLRTARFQAGCTSWHGLVIVCGGCNGWKCLDSVDAYCPKTGKWQKLAPLKTARRGSGVAVVKDSLFVIGGHDGMHSLNSVEILDGPTGKWRSGPSLTIPRANVKAAVASGDEIYLLGGFDGTQFLSSIEVLNSGSVLLELTGRPASYLYENDWAYFEPFHIPACEIIKEMDKFLLIVVKSSPPRFLQRQAIRVTWGSVLHYSDFTIKTIFVIGRELSDEENEQLQKEINLHKDILIGDYVDSYRNNTLKFLSAIQFSFSYCNQQYTIPYAFFVDDDYLVLVQNLVAEIKKYGMNDRLYMGWRFDTRPFRTRFHKHQVSITTYPFNRYPPYVSAGAVLLSSQTIREMYYAIQYTRLYSYDDIYAGILAKSLNLTVKHNKNMRFWKKAVSVEEAKTLICAHGFEGKRLISLYNKFRVKGIL</sequence>
<dbReference type="InterPro" id="IPR015915">
    <property type="entry name" value="Kelch-typ_b-propeller"/>
</dbReference>
<dbReference type="Gene3D" id="2.120.10.80">
    <property type="entry name" value="Kelch-type beta propeller"/>
    <property type="match status" value="2"/>
</dbReference>
<keyword evidence="6" id="KW-0812">Transmembrane</keyword>
<dbReference type="Gene3D" id="1.25.40.420">
    <property type="match status" value="1"/>
</dbReference>
<gene>
    <name evidence="14" type="ORF">NAV_LOCUS4538</name>
</gene>
<dbReference type="Pfam" id="PF01344">
    <property type="entry name" value="Kelch_1"/>
    <property type="match status" value="6"/>
</dbReference>
<evidence type="ECO:0000256" key="5">
    <source>
        <dbReference type="ARBA" id="ARBA00022679"/>
    </source>
</evidence>
<dbReference type="InterPro" id="IPR006652">
    <property type="entry name" value="Kelch_1"/>
</dbReference>
<evidence type="ECO:0000256" key="6">
    <source>
        <dbReference type="ARBA" id="ARBA00022692"/>
    </source>
</evidence>
<dbReference type="SMART" id="SM00225">
    <property type="entry name" value="BTB"/>
    <property type="match status" value="1"/>
</dbReference>
<keyword evidence="15" id="KW-1185">Reference proteome</keyword>
<keyword evidence="3" id="KW-0880">Kelch repeat</keyword>
<comment type="subcellular location">
    <subcellularLocation>
        <location evidence="1">Golgi apparatus membrane</location>
        <topology evidence="1">Single-pass type II membrane protein</topology>
    </subcellularLocation>
</comment>
<keyword evidence="12" id="KW-0325">Glycoprotein</keyword>
<evidence type="ECO:0000256" key="3">
    <source>
        <dbReference type="ARBA" id="ARBA00022441"/>
    </source>
</evidence>
<evidence type="ECO:0000256" key="2">
    <source>
        <dbReference type="ARBA" id="ARBA00008661"/>
    </source>
</evidence>
<keyword evidence="4" id="KW-0328">Glycosyltransferase</keyword>
<dbReference type="Gene3D" id="3.30.710.10">
    <property type="entry name" value="Potassium Channel Kv1.1, Chain A"/>
    <property type="match status" value="1"/>
</dbReference>
<organism evidence="14 15">
    <name type="scientific">Acanthocheilonema viteae</name>
    <name type="common">Filarial nematode worm</name>
    <name type="synonym">Dipetalonema viteae</name>
    <dbReference type="NCBI Taxonomy" id="6277"/>
    <lineage>
        <taxon>Eukaryota</taxon>
        <taxon>Metazoa</taxon>
        <taxon>Ecdysozoa</taxon>
        <taxon>Nematoda</taxon>
        <taxon>Chromadorea</taxon>
        <taxon>Rhabditida</taxon>
        <taxon>Spirurina</taxon>
        <taxon>Spiruromorpha</taxon>
        <taxon>Filarioidea</taxon>
        <taxon>Onchocercidae</taxon>
        <taxon>Acanthocheilonema</taxon>
    </lineage>
</organism>
<keyword evidence="5" id="KW-0808">Transferase</keyword>
<dbReference type="GO" id="GO:0016758">
    <property type="term" value="F:hexosyltransferase activity"/>
    <property type="evidence" value="ECO:0007669"/>
    <property type="project" value="InterPro"/>
</dbReference>
<dbReference type="PANTHER" id="PTHR24412">
    <property type="entry name" value="KELCH PROTEIN"/>
    <property type="match status" value="1"/>
</dbReference>
<evidence type="ECO:0000313" key="14">
    <source>
        <dbReference type="EMBL" id="VBB29747.1"/>
    </source>
</evidence>
<proteinExistence type="inferred from homology"/>
<evidence type="ECO:0000256" key="1">
    <source>
        <dbReference type="ARBA" id="ARBA00004323"/>
    </source>
</evidence>
<reference evidence="14 15" key="1">
    <citation type="submission" date="2018-08" db="EMBL/GenBank/DDBJ databases">
        <authorList>
            <person name="Laetsch R D."/>
            <person name="Stevens L."/>
            <person name="Kumar S."/>
            <person name="Blaxter L. M."/>
        </authorList>
    </citation>
    <scope>NUCLEOTIDE SEQUENCE [LARGE SCALE GENOMIC DNA]</scope>
</reference>
<evidence type="ECO:0000259" key="13">
    <source>
        <dbReference type="PROSITE" id="PS50097"/>
    </source>
</evidence>
<evidence type="ECO:0000256" key="4">
    <source>
        <dbReference type="ARBA" id="ARBA00022676"/>
    </source>
</evidence>
<dbReference type="Gene3D" id="3.90.550.50">
    <property type="match status" value="1"/>
</dbReference>
<keyword evidence="11" id="KW-0472">Membrane</keyword>
<dbReference type="STRING" id="6277.A0A498SD17"/>
<dbReference type="Pfam" id="PF01762">
    <property type="entry name" value="Galactosyl_T"/>
    <property type="match status" value="1"/>
</dbReference>
<evidence type="ECO:0000256" key="9">
    <source>
        <dbReference type="ARBA" id="ARBA00022989"/>
    </source>
</evidence>
<keyword evidence="8" id="KW-0735">Signal-anchor</keyword>
<dbReference type="SMART" id="SM00612">
    <property type="entry name" value="Kelch"/>
    <property type="match status" value="5"/>
</dbReference>
<evidence type="ECO:0000256" key="7">
    <source>
        <dbReference type="ARBA" id="ARBA00022737"/>
    </source>
</evidence>
<dbReference type="PROSITE" id="PS50097">
    <property type="entry name" value="BTB"/>
    <property type="match status" value="1"/>
</dbReference>
<comment type="similarity">
    <text evidence="2">Belongs to the glycosyltransferase 31 family.</text>
</comment>
<dbReference type="InterPro" id="IPR011043">
    <property type="entry name" value="Gal_Oxase/kelch_b-propeller"/>
</dbReference>